<dbReference type="EMBL" id="GANP01003467">
    <property type="protein sequence ID" value="JAB81001.1"/>
    <property type="molecule type" value="mRNA"/>
</dbReference>
<sequence>MATRISRTGSAGWPKSAPQRPYSGKYMGSNSTNVLSVTLNRTVNLYPLTNYTFGTKEAQYERDSSVPARFQRMREEFEKMGMRRSVEGVAARARARPATRAPAPAGHHLLQAARRRAEPGRRRGRGPQAAHDRGARQAGRRQAGLAHRGHRGQLVAAKLRAPAVPVRAAAHHGVPKVTTKYCLVYLGS</sequence>
<dbReference type="GO" id="GO:0005849">
    <property type="term" value="C:mRNA cleavage factor complex"/>
    <property type="evidence" value="ECO:0007669"/>
    <property type="project" value="InterPro"/>
</dbReference>
<feature type="compositionally biased region" description="Low complexity" evidence="1">
    <location>
        <begin position="136"/>
        <end position="150"/>
    </location>
</feature>
<dbReference type="Gene3D" id="3.90.79.10">
    <property type="entry name" value="Nucleoside Triphosphate Pyrophosphohydrolase"/>
    <property type="match status" value="1"/>
</dbReference>
<organism evidence="2">
    <name type="scientific">Ixodes ricinus</name>
    <name type="common">Common tick</name>
    <name type="synonym">Acarus ricinus</name>
    <dbReference type="NCBI Taxonomy" id="34613"/>
    <lineage>
        <taxon>Eukaryota</taxon>
        <taxon>Metazoa</taxon>
        <taxon>Ecdysozoa</taxon>
        <taxon>Arthropoda</taxon>
        <taxon>Chelicerata</taxon>
        <taxon>Arachnida</taxon>
        <taxon>Acari</taxon>
        <taxon>Parasitiformes</taxon>
        <taxon>Ixodida</taxon>
        <taxon>Ixodoidea</taxon>
        <taxon>Ixodidae</taxon>
        <taxon>Ixodinae</taxon>
        <taxon>Ixodes</taxon>
    </lineage>
</organism>
<dbReference type="GO" id="GO:0003729">
    <property type="term" value="F:mRNA binding"/>
    <property type="evidence" value="ECO:0007669"/>
    <property type="project" value="InterPro"/>
</dbReference>
<dbReference type="GO" id="GO:0031124">
    <property type="term" value="P:mRNA 3'-end processing"/>
    <property type="evidence" value="ECO:0007669"/>
    <property type="project" value="InterPro"/>
</dbReference>
<dbReference type="Pfam" id="PF13869">
    <property type="entry name" value="NUDIX_2"/>
    <property type="match status" value="1"/>
</dbReference>
<dbReference type="AlphaFoldDB" id="V5IIB7"/>
<protein>
    <submittedName>
        <fullName evidence="2">Putative mrna cleavage factor i subunit</fullName>
    </submittedName>
</protein>
<dbReference type="PANTHER" id="PTHR13047">
    <property type="entry name" value="PRE-MRNA CLEAVAGE FACTOR IM, 25KD SUBUNIT"/>
    <property type="match status" value="1"/>
</dbReference>
<evidence type="ECO:0000256" key="1">
    <source>
        <dbReference type="SAM" id="MobiDB-lite"/>
    </source>
</evidence>
<feature type="region of interest" description="Disordered" evidence="1">
    <location>
        <begin position="1"/>
        <end position="28"/>
    </location>
</feature>
<name>V5IIB7_IXORI</name>
<reference evidence="2" key="1">
    <citation type="journal article" date="2015" name="Sci. Rep.">
        <title>Tissue- and time-dependent transcription in Ixodes ricinus salivary glands and midguts when blood feeding on the vertebrate host.</title>
        <authorList>
            <person name="Kotsyfakis M."/>
            <person name="Schwarz A."/>
            <person name="Erhart J."/>
            <person name="Ribeiro J.M."/>
        </authorList>
    </citation>
    <scope>NUCLEOTIDE SEQUENCE</scope>
    <source>
        <tissue evidence="2">Salivary gland and midgut</tissue>
    </source>
</reference>
<feature type="region of interest" description="Disordered" evidence="1">
    <location>
        <begin position="113"/>
        <end position="150"/>
    </location>
</feature>
<proteinExistence type="evidence at transcript level"/>
<accession>V5IIB7</accession>
<dbReference type="InterPro" id="IPR016706">
    <property type="entry name" value="Cleav_polyA_spec_factor_su5"/>
</dbReference>
<evidence type="ECO:0000313" key="2">
    <source>
        <dbReference type="EMBL" id="JAB81001.1"/>
    </source>
</evidence>